<reference evidence="1" key="1">
    <citation type="submission" date="2015-01" db="EMBL/GenBank/DDBJ databases">
        <title>Comparative genome analysis of Bacillus coagulans HM-08, Clostridium butyricum HM-68, Bacillus subtilis HM-66 and Bacillus licheniformis BL-09.</title>
        <authorList>
            <person name="Zhang H."/>
        </authorList>
    </citation>
    <scope>NUCLEOTIDE SEQUENCE [LARGE SCALE GENOMIC DNA]</scope>
    <source>
        <strain evidence="1">HM-08</strain>
    </source>
</reference>
<protein>
    <recommendedName>
        <fullName evidence="5">Group-specific protein</fullName>
    </recommendedName>
</protein>
<evidence type="ECO:0000313" key="4">
    <source>
        <dbReference type="Proteomes" id="UP000075304"/>
    </source>
</evidence>
<accession>A0A0C5C3H3</accession>
<gene>
    <name evidence="2" type="ORF">B4099_3203</name>
    <name evidence="1" type="ORF">SB48_HM08orf03279</name>
</gene>
<evidence type="ECO:0000313" key="2">
    <source>
        <dbReference type="EMBL" id="KYC71662.1"/>
    </source>
</evidence>
<dbReference type="PATRIC" id="fig|1398.18.peg.2059"/>
<reference evidence="3" key="2">
    <citation type="submission" date="2015-01" db="EMBL/GenBank/DDBJ databases">
        <title>Comparative genome analysis of Bacillus coagulans HM-08, Clostridium butyricum HM-68, Bacillus subtilis HM-66 and Bacillus paralicheniformis BL-09.</title>
        <authorList>
            <person name="Zhang H."/>
        </authorList>
    </citation>
    <scope>NUCLEOTIDE SEQUENCE [LARGE SCALE GENOMIC DNA]</scope>
    <source>
        <strain evidence="3">HM-08</strain>
    </source>
</reference>
<reference evidence="2 4" key="3">
    <citation type="submission" date="2016-01" db="EMBL/GenBank/DDBJ databases">
        <title>Genome Sequences of Twelve Sporeforming Bacillus Species Isolated from Foods.</title>
        <authorList>
            <person name="Berendsen E.M."/>
            <person name="Wells-Bennik M.H."/>
            <person name="Krawcyk A.O."/>
            <person name="De Jong A."/>
            <person name="Holsappel S."/>
            <person name="Eijlander R.T."/>
            <person name="Kuipers O.P."/>
        </authorList>
    </citation>
    <scope>NUCLEOTIDE SEQUENCE [LARGE SCALE GENOMIC DNA]</scope>
    <source>
        <strain evidence="2 4">B4099</strain>
    </source>
</reference>
<name>A0A0C5C3H3_HEYCO</name>
<dbReference type="EMBL" id="LQYI01000024">
    <property type="protein sequence ID" value="KYC71662.1"/>
    <property type="molecule type" value="Genomic_DNA"/>
</dbReference>
<dbReference type="AlphaFoldDB" id="A0A0C5C3H3"/>
<dbReference type="EMBL" id="CP010525">
    <property type="protein sequence ID" value="AJO22858.1"/>
    <property type="molecule type" value="Genomic_DNA"/>
</dbReference>
<evidence type="ECO:0000313" key="3">
    <source>
        <dbReference type="Proteomes" id="UP000032024"/>
    </source>
</evidence>
<dbReference type="STRING" id="1398.AB434_3225"/>
<sequence length="91" mass="11315">MSMLKVEIDEQEVRNLYLERIEEKLKQVDAELVFWDSAELKRRTGMSWNTILKEFFYDERFPKYKVGRDWRFPAEETKQFLLTWLKEQPRH</sequence>
<keyword evidence="3" id="KW-1185">Reference proteome</keyword>
<evidence type="ECO:0008006" key="5">
    <source>
        <dbReference type="Google" id="ProtNLM"/>
    </source>
</evidence>
<proteinExistence type="predicted"/>
<evidence type="ECO:0000313" key="1">
    <source>
        <dbReference type="EMBL" id="AJO22858.1"/>
    </source>
</evidence>
<organism evidence="2 4">
    <name type="scientific">Heyndrickxia coagulans</name>
    <name type="common">Weizmannia coagulans</name>
    <dbReference type="NCBI Taxonomy" id="1398"/>
    <lineage>
        <taxon>Bacteria</taxon>
        <taxon>Bacillati</taxon>
        <taxon>Bacillota</taxon>
        <taxon>Bacilli</taxon>
        <taxon>Bacillales</taxon>
        <taxon>Bacillaceae</taxon>
        <taxon>Heyndrickxia</taxon>
    </lineage>
</organism>
<dbReference type="Proteomes" id="UP000032024">
    <property type="component" value="Chromosome"/>
</dbReference>
<dbReference type="Proteomes" id="UP000075304">
    <property type="component" value="Unassembled WGS sequence"/>
</dbReference>